<dbReference type="EMBL" id="JBHUIG010000041">
    <property type="protein sequence ID" value="MFD2322528.1"/>
    <property type="molecule type" value="Genomic_DNA"/>
</dbReference>
<evidence type="ECO:0008006" key="4">
    <source>
        <dbReference type="Google" id="ProtNLM"/>
    </source>
</evidence>
<dbReference type="RefSeq" id="WP_380109397.1">
    <property type="nucleotide sequence ID" value="NZ_JBHSIH010000001.1"/>
</dbReference>
<evidence type="ECO:0000313" key="3">
    <source>
        <dbReference type="Proteomes" id="UP001597287"/>
    </source>
</evidence>
<evidence type="ECO:0000256" key="1">
    <source>
        <dbReference type="SAM" id="MobiDB-lite"/>
    </source>
</evidence>
<organism evidence="2 3">
    <name type="scientific">Delftia deserti</name>
    <dbReference type="NCBI Taxonomy" id="1651218"/>
    <lineage>
        <taxon>Bacteria</taxon>
        <taxon>Pseudomonadati</taxon>
        <taxon>Pseudomonadota</taxon>
        <taxon>Betaproteobacteria</taxon>
        <taxon>Burkholderiales</taxon>
        <taxon>Comamonadaceae</taxon>
        <taxon>Delftia</taxon>
    </lineage>
</organism>
<keyword evidence="3" id="KW-1185">Reference proteome</keyword>
<dbReference type="Proteomes" id="UP001597287">
    <property type="component" value="Unassembled WGS sequence"/>
</dbReference>
<sequence>MSLDQKTPSKSSPNRSYIRVSTASRLMAGYYHRNGENLRGSSVVGCGRWRAFGFDATNAEIEVGPDGAKLHGHFKCGNVWTCDQCGRARVSQARSWIRAALIPALEVHGLGAAMMTFTMAHSYDGNWKDSIDLLHAAFKLFDKNMSRRYKAIGCLGKLKSFEAPVGAHGIHGHFHVLLTYLLGADLTAFEALARAEWEKAVAQVGGKCNEHGFDLKLNAMADYLAKQELAHEMSNHDTKKARRKGLLLGQLLDRAARGDAKASAEWLRAIEALQGRSRFHAGDIAKKLGIPTCTAWEDEERQAERESLSPDAPEPVRITYPMRDHLTATRADSPRPGLAMILRAARDADCTKVLQMVEALCREARARERRKPNSAPPSFWDWPDDYFDQLAGPQSLVSTKP</sequence>
<feature type="region of interest" description="Disordered" evidence="1">
    <location>
        <begin position="298"/>
        <end position="317"/>
    </location>
</feature>
<accession>A0ABW5EYY5</accession>
<proteinExistence type="predicted"/>
<comment type="caution">
    <text evidence="2">The sequence shown here is derived from an EMBL/GenBank/DDBJ whole genome shotgun (WGS) entry which is preliminary data.</text>
</comment>
<name>A0ABW5EYY5_9BURK</name>
<gene>
    <name evidence="2" type="ORF">ACFSPV_28015</name>
</gene>
<feature type="region of interest" description="Disordered" evidence="1">
    <location>
        <begin position="365"/>
        <end position="385"/>
    </location>
</feature>
<protein>
    <recommendedName>
        <fullName evidence="4">Replication protein</fullName>
    </recommendedName>
</protein>
<reference evidence="3" key="1">
    <citation type="journal article" date="2019" name="Int. J. Syst. Evol. Microbiol.">
        <title>The Global Catalogue of Microorganisms (GCM) 10K type strain sequencing project: providing services to taxonomists for standard genome sequencing and annotation.</title>
        <authorList>
            <consortium name="The Broad Institute Genomics Platform"/>
            <consortium name="The Broad Institute Genome Sequencing Center for Infectious Disease"/>
            <person name="Wu L."/>
            <person name="Ma J."/>
        </authorList>
    </citation>
    <scope>NUCLEOTIDE SEQUENCE [LARGE SCALE GENOMIC DNA]</scope>
    <source>
        <strain evidence="3">CCUG 62793</strain>
    </source>
</reference>
<evidence type="ECO:0000313" key="2">
    <source>
        <dbReference type="EMBL" id="MFD2322528.1"/>
    </source>
</evidence>